<evidence type="ECO:0000313" key="2">
    <source>
        <dbReference type="Proteomes" id="UP000076532"/>
    </source>
</evidence>
<reference evidence="1 2" key="1">
    <citation type="journal article" date="2016" name="Mol. Biol. Evol.">
        <title>Comparative Genomics of Early-Diverging Mushroom-Forming Fungi Provides Insights into the Origins of Lignocellulose Decay Capabilities.</title>
        <authorList>
            <person name="Nagy L.G."/>
            <person name="Riley R."/>
            <person name="Tritt A."/>
            <person name="Adam C."/>
            <person name="Daum C."/>
            <person name="Floudas D."/>
            <person name="Sun H."/>
            <person name="Yadav J.S."/>
            <person name="Pangilinan J."/>
            <person name="Larsson K.H."/>
            <person name="Matsuura K."/>
            <person name="Barry K."/>
            <person name="Labutti K."/>
            <person name="Kuo R."/>
            <person name="Ohm R.A."/>
            <person name="Bhattacharya S.S."/>
            <person name="Shirouzu T."/>
            <person name="Yoshinaga Y."/>
            <person name="Martin F.M."/>
            <person name="Grigoriev I.V."/>
            <person name="Hibbett D.S."/>
        </authorList>
    </citation>
    <scope>NUCLEOTIDE SEQUENCE [LARGE SCALE GENOMIC DNA]</scope>
    <source>
        <strain evidence="1 2">CBS 109695</strain>
    </source>
</reference>
<dbReference type="EMBL" id="KV417895">
    <property type="protein sequence ID" value="KZP04699.1"/>
    <property type="molecule type" value="Genomic_DNA"/>
</dbReference>
<dbReference type="OrthoDB" id="163438at2759"/>
<organism evidence="1 2">
    <name type="scientific">Athelia psychrophila</name>
    <dbReference type="NCBI Taxonomy" id="1759441"/>
    <lineage>
        <taxon>Eukaryota</taxon>
        <taxon>Fungi</taxon>
        <taxon>Dikarya</taxon>
        <taxon>Basidiomycota</taxon>
        <taxon>Agaricomycotina</taxon>
        <taxon>Agaricomycetes</taxon>
        <taxon>Agaricomycetidae</taxon>
        <taxon>Atheliales</taxon>
        <taxon>Atheliaceae</taxon>
        <taxon>Athelia</taxon>
    </lineage>
</organism>
<dbReference type="AlphaFoldDB" id="A0A167V6U8"/>
<proteinExistence type="predicted"/>
<dbReference type="Proteomes" id="UP000076532">
    <property type="component" value="Unassembled WGS sequence"/>
</dbReference>
<keyword evidence="2" id="KW-1185">Reference proteome</keyword>
<sequence>MGQPRVKCLVNWPEAQNERDAKIAQLIEIMRSTYSTVAGSQTLKIYLISPAPPAHPIQQYPAAPIPSTLPRQRRSCDHGSWNSTLKAHLYRLQTHTLSSQTST</sequence>
<protein>
    <submittedName>
        <fullName evidence="1">Uncharacterized protein</fullName>
    </submittedName>
</protein>
<name>A0A167V6U8_9AGAM</name>
<accession>A0A167V6U8</accession>
<evidence type="ECO:0000313" key="1">
    <source>
        <dbReference type="EMBL" id="KZP04699.1"/>
    </source>
</evidence>
<gene>
    <name evidence="1" type="ORF">FIBSPDRAFT_1054505</name>
</gene>